<feature type="compositionally biased region" description="Basic and acidic residues" evidence="1">
    <location>
        <begin position="11"/>
        <end position="20"/>
    </location>
</feature>
<sequence>MTDDFTSPSLRGERQSEKENAPGLCNQGVESVGSSMALRNTLEARFLSFFFGHFHFRIFQHVATLISENN</sequence>
<reference evidence="2" key="1">
    <citation type="submission" date="2020-08" db="EMBL/GenBank/DDBJ databases">
        <title>Multicomponent nature underlies the extraordinary mechanical properties of spider dragline silk.</title>
        <authorList>
            <person name="Kono N."/>
            <person name="Nakamura H."/>
            <person name="Mori M."/>
            <person name="Yoshida Y."/>
            <person name="Ohtoshi R."/>
            <person name="Malay A.D."/>
            <person name="Moran D.A.P."/>
            <person name="Tomita M."/>
            <person name="Numata K."/>
            <person name="Arakawa K."/>
        </authorList>
    </citation>
    <scope>NUCLEOTIDE SEQUENCE</scope>
</reference>
<accession>A0A8X6V840</accession>
<protein>
    <submittedName>
        <fullName evidence="2">Uncharacterized protein</fullName>
    </submittedName>
</protein>
<feature type="region of interest" description="Disordered" evidence="1">
    <location>
        <begin position="1"/>
        <end position="27"/>
    </location>
</feature>
<gene>
    <name evidence="2" type="ORF">TNCV_1358271</name>
</gene>
<dbReference type="EMBL" id="BMAU01021280">
    <property type="protein sequence ID" value="GFY08422.1"/>
    <property type="molecule type" value="Genomic_DNA"/>
</dbReference>
<organism evidence="2 3">
    <name type="scientific">Trichonephila clavipes</name>
    <name type="common">Golden silk orbweaver</name>
    <name type="synonym">Nephila clavipes</name>
    <dbReference type="NCBI Taxonomy" id="2585209"/>
    <lineage>
        <taxon>Eukaryota</taxon>
        <taxon>Metazoa</taxon>
        <taxon>Ecdysozoa</taxon>
        <taxon>Arthropoda</taxon>
        <taxon>Chelicerata</taxon>
        <taxon>Arachnida</taxon>
        <taxon>Araneae</taxon>
        <taxon>Araneomorphae</taxon>
        <taxon>Entelegynae</taxon>
        <taxon>Araneoidea</taxon>
        <taxon>Nephilidae</taxon>
        <taxon>Trichonephila</taxon>
    </lineage>
</organism>
<evidence type="ECO:0000313" key="3">
    <source>
        <dbReference type="Proteomes" id="UP000887159"/>
    </source>
</evidence>
<evidence type="ECO:0000313" key="2">
    <source>
        <dbReference type="EMBL" id="GFY08422.1"/>
    </source>
</evidence>
<dbReference type="AlphaFoldDB" id="A0A8X6V840"/>
<comment type="caution">
    <text evidence="2">The sequence shown here is derived from an EMBL/GenBank/DDBJ whole genome shotgun (WGS) entry which is preliminary data.</text>
</comment>
<dbReference type="Proteomes" id="UP000887159">
    <property type="component" value="Unassembled WGS sequence"/>
</dbReference>
<proteinExistence type="predicted"/>
<name>A0A8X6V840_TRICX</name>
<keyword evidence="3" id="KW-1185">Reference proteome</keyword>
<evidence type="ECO:0000256" key="1">
    <source>
        <dbReference type="SAM" id="MobiDB-lite"/>
    </source>
</evidence>